<dbReference type="SUPFAM" id="SSF53756">
    <property type="entry name" value="UDP-Glycosyltransferase/glycogen phosphorylase"/>
    <property type="match status" value="1"/>
</dbReference>
<evidence type="ECO:0000259" key="1">
    <source>
        <dbReference type="Pfam" id="PF00534"/>
    </source>
</evidence>
<evidence type="ECO:0000313" key="2">
    <source>
        <dbReference type="EMBL" id="SQC08427.1"/>
    </source>
</evidence>
<dbReference type="InterPro" id="IPR001296">
    <property type="entry name" value="Glyco_trans_1"/>
</dbReference>
<feature type="domain" description="Glycosyl transferase family 1" evidence="1">
    <location>
        <begin position="178"/>
        <end position="319"/>
    </location>
</feature>
<accession>A0A2X3C2X7</accession>
<evidence type="ECO:0000313" key="3">
    <source>
        <dbReference type="Proteomes" id="UP000250234"/>
    </source>
</evidence>
<dbReference type="EMBL" id="UAWO01000002">
    <property type="protein sequence ID" value="SQC08427.1"/>
    <property type="molecule type" value="Genomic_DNA"/>
</dbReference>
<reference evidence="2 3" key="1">
    <citation type="submission" date="2018-06" db="EMBL/GenBank/DDBJ databases">
        <authorList>
            <consortium name="Pathogen Informatics"/>
            <person name="Doyle S."/>
        </authorList>
    </citation>
    <scope>NUCLEOTIDE SEQUENCE [LARGE SCALE GENOMIC DNA]</scope>
    <source>
        <strain evidence="2 3">NCTC8081</strain>
    </source>
</reference>
<organism evidence="2 3">
    <name type="scientific">Clostridium perfringens</name>
    <dbReference type="NCBI Taxonomy" id="1502"/>
    <lineage>
        <taxon>Bacteria</taxon>
        <taxon>Bacillati</taxon>
        <taxon>Bacillota</taxon>
        <taxon>Clostridia</taxon>
        <taxon>Eubacteriales</taxon>
        <taxon>Clostridiaceae</taxon>
        <taxon>Clostridium</taxon>
    </lineage>
</organism>
<keyword evidence="2" id="KW-0808">Transferase</keyword>
<sequence>MVILLRCIDLNIDPRVQKYVDFYEKNNIEYKLIGWNRSNKELYKKNTEYFNLPAEYGGGIKNLFKRIRWTLYLIKKLIKYKDEYNTIHACDFDTAIPSLLMKLYNKKLIFDVFDWIDDVGNPLKKVVFHLQKFAAKHSDTIILCDEKRREQIQIKHDNIIILPNIPSEIDLENYDKKIPLEISDNIVISYVGVFDRNRNIEKLLNVVSKNKNIILNIAGFGALEELIVLYAKENFNINYFGKVIHQKGLEIMKKSDLIYAMYCTNVRNHKYAAPNKYYEAMMLGKAIITTKNTLVGNNVLENKTGFVIGESEQELEDLLKSKSIKEDILIYSDNAKKCWENKYKNYVNKFMKNEYYKNII</sequence>
<name>A0A2X3C2X7_CLOPF</name>
<dbReference type="GO" id="GO:0016757">
    <property type="term" value="F:glycosyltransferase activity"/>
    <property type="evidence" value="ECO:0007669"/>
    <property type="project" value="InterPro"/>
</dbReference>
<dbReference type="Proteomes" id="UP000250234">
    <property type="component" value="Unassembled WGS sequence"/>
</dbReference>
<gene>
    <name evidence="2" type="ORF">NCTC8081_02355</name>
</gene>
<proteinExistence type="predicted"/>
<protein>
    <submittedName>
        <fullName evidence="2">Glycosyltransferase</fullName>
    </submittedName>
</protein>
<dbReference type="RefSeq" id="WP_111946090.1">
    <property type="nucleotide sequence ID" value="NZ_CATNYA010000088.1"/>
</dbReference>
<dbReference type="Pfam" id="PF00534">
    <property type="entry name" value="Glycos_transf_1"/>
    <property type="match status" value="1"/>
</dbReference>
<dbReference type="Gene3D" id="3.40.50.2000">
    <property type="entry name" value="Glycogen Phosphorylase B"/>
    <property type="match status" value="2"/>
</dbReference>
<dbReference type="AlphaFoldDB" id="A0A2X3C2X7"/>